<dbReference type="InterPro" id="IPR018300">
    <property type="entry name" value="Aminotrans_IV_CS"/>
</dbReference>
<proteinExistence type="inferred from homology"/>
<dbReference type="EMBL" id="LT615367">
    <property type="protein sequence ID" value="SLM63689.1"/>
    <property type="molecule type" value="Genomic_DNA"/>
</dbReference>
<evidence type="ECO:0000256" key="1">
    <source>
        <dbReference type="ARBA" id="ARBA00001933"/>
    </source>
</evidence>
<keyword evidence="6 15" id="KW-0456">Lyase</keyword>
<dbReference type="InterPro" id="IPR043132">
    <property type="entry name" value="BCAT-like_C"/>
</dbReference>
<dbReference type="Gene3D" id="3.20.10.10">
    <property type="entry name" value="D-amino Acid Aminotransferase, subunit A, domain 2"/>
    <property type="match status" value="1"/>
</dbReference>
<evidence type="ECO:0000256" key="6">
    <source>
        <dbReference type="ARBA" id="ARBA00023239"/>
    </source>
</evidence>
<evidence type="ECO:0000256" key="7">
    <source>
        <dbReference type="ARBA" id="ARBA00035633"/>
    </source>
</evidence>
<comment type="catalytic activity">
    <reaction evidence="9">
        <text>4-amino-4-deoxychorismate = 4-aminobenzoate + pyruvate + H(+)</text>
        <dbReference type="Rhea" id="RHEA:16201"/>
        <dbReference type="ChEBI" id="CHEBI:15361"/>
        <dbReference type="ChEBI" id="CHEBI:15378"/>
        <dbReference type="ChEBI" id="CHEBI:17836"/>
        <dbReference type="ChEBI" id="CHEBI:58406"/>
        <dbReference type="EC" id="4.1.3.38"/>
    </reaction>
</comment>
<dbReference type="GO" id="GO:0008696">
    <property type="term" value="F:4-amino-4-deoxychorismate lyase activity"/>
    <property type="evidence" value="ECO:0007669"/>
    <property type="project" value="UniProtKB-UniRule"/>
</dbReference>
<dbReference type="KEGG" id="daq:DAQ1742_02838"/>
<protein>
    <recommendedName>
        <fullName evidence="11 12">Aminodeoxychorismate lyase</fullName>
        <ecNumber evidence="8 12">4.1.3.38</ecNumber>
    </recommendedName>
</protein>
<dbReference type="PANTHER" id="PTHR42743:SF2">
    <property type="entry name" value="AMINODEOXYCHORISMATE LYASE"/>
    <property type="match status" value="1"/>
</dbReference>
<dbReference type="InterPro" id="IPR043131">
    <property type="entry name" value="BCAT-like_N"/>
</dbReference>
<evidence type="ECO:0000313" key="15">
    <source>
        <dbReference type="EMBL" id="SLM63689.1"/>
    </source>
</evidence>
<dbReference type="InterPro" id="IPR001544">
    <property type="entry name" value="Aminotrans_IV"/>
</dbReference>
<keyword evidence="4 14" id="KW-0663">Pyridoxal phosphate</keyword>
<comment type="subunit">
    <text evidence="3">Homodimer.</text>
</comment>
<dbReference type="InterPro" id="IPR036038">
    <property type="entry name" value="Aminotransferase-like"/>
</dbReference>
<dbReference type="PROSITE" id="PS00770">
    <property type="entry name" value="AA_TRANSFER_CLASS_4"/>
    <property type="match status" value="1"/>
</dbReference>
<dbReference type="NCBIfam" id="NF004761">
    <property type="entry name" value="PRK06092.1"/>
    <property type="match status" value="1"/>
</dbReference>
<dbReference type="GO" id="GO:0030170">
    <property type="term" value="F:pyridoxal phosphate binding"/>
    <property type="evidence" value="ECO:0007669"/>
    <property type="project" value="InterPro"/>
</dbReference>
<evidence type="ECO:0000256" key="5">
    <source>
        <dbReference type="ARBA" id="ARBA00022909"/>
    </source>
</evidence>
<dbReference type="EC" id="4.1.3.38" evidence="8 12"/>
<comment type="function">
    <text evidence="10">Involved in the biosynthesis of p-aminobenzoate (PABA), a precursor of tetrahydrofolate. Converts 4-amino-4-deoxychorismate into 4-aminobenzoate (PABA) and pyruvate.</text>
</comment>
<evidence type="ECO:0000256" key="8">
    <source>
        <dbReference type="ARBA" id="ARBA00035676"/>
    </source>
</evidence>
<dbReference type="RefSeq" id="WP_035341117.1">
    <property type="nucleotide sequence ID" value="NZ_LT615367.1"/>
</dbReference>
<accession>A0A375ADL5</accession>
<evidence type="ECO:0000313" key="16">
    <source>
        <dbReference type="Proteomes" id="UP000294820"/>
    </source>
</evidence>
<keyword evidence="5" id="KW-0289">Folate biosynthesis</keyword>
<dbReference type="Gene3D" id="3.30.470.10">
    <property type="match status" value="1"/>
</dbReference>
<comment type="similarity">
    <text evidence="2 13">Belongs to the class-IV pyridoxal-phosphate-dependent aminotransferase family.</text>
</comment>
<evidence type="ECO:0000256" key="13">
    <source>
        <dbReference type="RuleBase" id="RU004106"/>
    </source>
</evidence>
<dbReference type="InterPro" id="IPR017824">
    <property type="entry name" value="Aminodeoxychorismate_lyase_IV"/>
</dbReference>
<dbReference type="InterPro" id="IPR050571">
    <property type="entry name" value="Class-IV_PLP-Dep_Aminotrnsfr"/>
</dbReference>
<dbReference type="FunFam" id="3.20.10.10:FF:000002">
    <property type="entry name" value="D-alanine aminotransferase"/>
    <property type="match status" value="1"/>
</dbReference>
<reference evidence="15 16" key="1">
    <citation type="submission" date="2016-09" db="EMBL/GenBank/DDBJ databases">
        <authorList>
            <person name="Reverchon S."/>
            <person name="Nasser W."/>
            <person name="Leonard S."/>
            <person name="Brochier C."/>
            <person name="Duprey A."/>
        </authorList>
    </citation>
    <scope>NUCLEOTIDE SEQUENCE [LARGE SCALE GENOMIC DNA]</scope>
    <source>
        <strain evidence="15 16">174/2</strain>
    </source>
</reference>
<dbReference type="GO" id="GO:0005829">
    <property type="term" value="C:cytosol"/>
    <property type="evidence" value="ECO:0007669"/>
    <property type="project" value="TreeGrafter"/>
</dbReference>
<evidence type="ECO:0000256" key="2">
    <source>
        <dbReference type="ARBA" id="ARBA00009320"/>
    </source>
</evidence>
<sequence length="267" mass="29896">MWWINGKAEQFLPVSDRSVQFGDGCFTTARVVHGRIVWLERHIQRLQRAAQQLLLPEIDWSLLCAEMQQAASGREAGVVKVVISRGSGGRGYSPAGCQAAVRMVMLADYPQHYIHWREQGIRLALSPVPLAQNRWLAGIKHLNRLEQVLIRMHLERAGADEALVLDTSGALVECCAANLFWRKGKQVFTPDVSLAGVDGVTRQHIMACLQTSPFSLQVVCEPPETLADADEVMVCNALMPIIPVNQAHNWCYRSRELYDFLSPYCES</sequence>
<dbReference type="Proteomes" id="UP000294820">
    <property type="component" value="Chromosome 1"/>
</dbReference>
<comment type="cofactor">
    <cofactor evidence="1 14">
        <name>pyridoxal 5'-phosphate</name>
        <dbReference type="ChEBI" id="CHEBI:597326"/>
    </cofactor>
</comment>
<evidence type="ECO:0000256" key="3">
    <source>
        <dbReference type="ARBA" id="ARBA00011738"/>
    </source>
</evidence>
<dbReference type="SUPFAM" id="SSF56752">
    <property type="entry name" value="D-aminoacid aminotransferase-like PLP-dependent enzymes"/>
    <property type="match status" value="1"/>
</dbReference>
<evidence type="ECO:0000256" key="12">
    <source>
        <dbReference type="NCBIfam" id="TIGR03461"/>
    </source>
</evidence>
<dbReference type="GO" id="GO:0046656">
    <property type="term" value="P:folic acid biosynthetic process"/>
    <property type="evidence" value="ECO:0007669"/>
    <property type="project" value="UniProtKB-KW"/>
</dbReference>
<organism evidence="15 16">
    <name type="scientific">Dickeya aquatica</name>
    <dbReference type="NCBI Taxonomy" id="1401087"/>
    <lineage>
        <taxon>Bacteria</taxon>
        <taxon>Pseudomonadati</taxon>
        <taxon>Pseudomonadota</taxon>
        <taxon>Gammaproteobacteria</taxon>
        <taxon>Enterobacterales</taxon>
        <taxon>Pectobacteriaceae</taxon>
        <taxon>Dickeya</taxon>
    </lineage>
</organism>
<dbReference type="PANTHER" id="PTHR42743">
    <property type="entry name" value="AMINO-ACID AMINOTRANSFERASE"/>
    <property type="match status" value="1"/>
</dbReference>
<evidence type="ECO:0000256" key="4">
    <source>
        <dbReference type="ARBA" id="ARBA00022898"/>
    </source>
</evidence>
<comment type="pathway">
    <text evidence="7">Cofactor biosynthesis; tetrahydrofolate biosynthesis; 4-aminobenzoate from chorismate: step 2/2.</text>
</comment>
<evidence type="ECO:0000256" key="10">
    <source>
        <dbReference type="ARBA" id="ARBA00054027"/>
    </source>
</evidence>
<dbReference type="Pfam" id="PF01063">
    <property type="entry name" value="Aminotran_4"/>
    <property type="match status" value="1"/>
</dbReference>
<dbReference type="CDD" id="cd01559">
    <property type="entry name" value="ADCL_like"/>
    <property type="match status" value="1"/>
</dbReference>
<name>A0A375ADL5_9GAMM</name>
<dbReference type="NCBIfam" id="TIGR03461">
    <property type="entry name" value="pabC_Proteo"/>
    <property type="match status" value="1"/>
</dbReference>
<gene>
    <name evidence="15" type="primary">pabC</name>
    <name evidence="15" type="ORF">DAQ1742_02838</name>
</gene>
<evidence type="ECO:0000256" key="14">
    <source>
        <dbReference type="RuleBase" id="RU004516"/>
    </source>
</evidence>
<evidence type="ECO:0000256" key="9">
    <source>
        <dbReference type="ARBA" id="ARBA00049529"/>
    </source>
</evidence>
<evidence type="ECO:0000256" key="11">
    <source>
        <dbReference type="ARBA" id="ARBA00069174"/>
    </source>
</evidence>
<keyword evidence="16" id="KW-1185">Reference proteome</keyword>
<dbReference type="AlphaFoldDB" id="A0A375ADL5"/>
<dbReference type="GO" id="GO:0008153">
    <property type="term" value="P:4-aminobenzoate biosynthetic process"/>
    <property type="evidence" value="ECO:0007669"/>
    <property type="project" value="UniProtKB-UniRule"/>
</dbReference>